<name>L1JNY3_GUITC</name>
<sequence>MEARVREAAQRRKEPCVLDLTPSNVRDYEQGRLSLLHRDVEGILERHQAEYFVSRLECARIRSGFEMREELINYKKALYLLYQVSRLPGWCSGRWAHSGEGGNAS</sequence>
<evidence type="ECO:0000313" key="3">
    <source>
        <dbReference type="Proteomes" id="UP000011087"/>
    </source>
</evidence>
<reference evidence="3" key="2">
    <citation type="submission" date="2012-11" db="EMBL/GenBank/DDBJ databases">
        <authorList>
            <person name="Kuo A."/>
            <person name="Curtis B.A."/>
            <person name="Tanifuji G."/>
            <person name="Burki F."/>
            <person name="Gruber A."/>
            <person name="Irimia M."/>
            <person name="Maruyama S."/>
            <person name="Arias M.C."/>
            <person name="Ball S.G."/>
            <person name="Gile G.H."/>
            <person name="Hirakawa Y."/>
            <person name="Hopkins J.F."/>
            <person name="Rensing S.A."/>
            <person name="Schmutz J."/>
            <person name="Symeonidi A."/>
            <person name="Elias M."/>
            <person name="Eveleigh R.J."/>
            <person name="Herman E.K."/>
            <person name="Klute M.J."/>
            <person name="Nakayama T."/>
            <person name="Obornik M."/>
            <person name="Reyes-Prieto A."/>
            <person name="Armbrust E.V."/>
            <person name="Aves S.J."/>
            <person name="Beiko R.G."/>
            <person name="Coutinho P."/>
            <person name="Dacks J.B."/>
            <person name="Durnford D.G."/>
            <person name="Fast N.M."/>
            <person name="Green B.R."/>
            <person name="Grisdale C."/>
            <person name="Hempe F."/>
            <person name="Henrissat B."/>
            <person name="Hoppner M.P."/>
            <person name="Ishida K.-I."/>
            <person name="Kim E."/>
            <person name="Koreny L."/>
            <person name="Kroth P.G."/>
            <person name="Liu Y."/>
            <person name="Malik S.-B."/>
            <person name="Maier U.G."/>
            <person name="McRose D."/>
            <person name="Mock T."/>
            <person name="Neilson J.A."/>
            <person name="Onodera N.T."/>
            <person name="Poole A.M."/>
            <person name="Pritham E.J."/>
            <person name="Richards T.A."/>
            <person name="Rocap G."/>
            <person name="Roy S.W."/>
            <person name="Sarai C."/>
            <person name="Schaack S."/>
            <person name="Shirato S."/>
            <person name="Slamovits C.H."/>
            <person name="Spencer D.F."/>
            <person name="Suzuki S."/>
            <person name="Worden A.Z."/>
            <person name="Zauner S."/>
            <person name="Barry K."/>
            <person name="Bell C."/>
            <person name="Bharti A.K."/>
            <person name="Crow J.A."/>
            <person name="Grimwood J."/>
            <person name="Kramer R."/>
            <person name="Lindquist E."/>
            <person name="Lucas S."/>
            <person name="Salamov A."/>
            <person name="McFadden G.I."/>
            <person name="Lane C.E."/>
            <person name="Keeling P.J."/>
            <person name="Gray M.W."/>
            <person name="Grigoriev I.V."/>
            <person name="Archibald J.M."/>
        </authorList>
    </citation>
    <scope>NUCLEOTIDE SEQUENCE</scope>
    <source>
        <strain evidence="3">CCMP2712</strain>
    </source>
</reference>
<protein>
    <submittedName>
        <fullName evidence="1 2">Uncharacterized protein</fullName>
    </submittedName>
</protein>
<dbReference type="OrthoDB" id="439078at2759"/>
<dbReference type="EnsemblProtists" id="EKX49900">
    <property type="protein sequence ID" value="EKX49900"/>
    <property type="gene ID" value="GUITHDRAFT_161971"/>
</dbReference>
<dbReference type="Proteomes" id="UP000011087">
    <property type="component" value="Unassembled WGS sequence"/>
</dbReference>
<dbReference type="EMBL" id="JH992980">
    <property type="protein sequence ID" value="EKX49900.1"/>
    <property type="molecule type" value="Genomic_DNA"/>
</dbReference>
<evidence type="ECO:0000313" key="1">
    <source>
        <dbReference type="EMBL" id="EKX49900.1"/>
    </source>
</evidence>
<proteinExistence type="predicted"/>
<dbReference type="GeneID" id="17306583"/>
<dbReference type="PaxDb" id="55529-EKX49900"/>
<accession>L1JNY3</accession>
<dbReference type="HOGENOM" id="CLU_2241753_0_0_1"/>
<reference evidence="1 3" key="1">
    <citation type="journal article" date="2012" name="Nature">
        <title>Algal genomes reveal evolutionary mosaicism and the fate of nucleomorphs.</title>
        <authorList>
            <consortium name="DOE Joint Genome Institute"/>
            <person name="Curtis B.A."/>
            <person name="Tanifuji G."/>
            <person name="Burki F."/>
            <person name="Gruber A."/>
            <person name="Irimia M."/>
            <person name="Maruyama S."/>
            <person name="Arias M.C."/>
            <person name="Ball S.G."/>
            <person name="Gile G.H."/>
            <person name="Hirakawa Y."/>
            <person name="Hopkins J.F."/>
            <person name="Kuo A."/>
            <person name="Rensing S.A."/>
            <person name="Schmutz J."/>
            <person name="Symeonidi A."/>
            <person name="Elias M."/>
            <person name="Eveleigh R.J."/>
            <person name="Herman E.K."/>
            <person name="Klute M.J."/>
            <person name="Nakayama T."/>
            <person name="Obornik M."/>
            <person name="Reyes-Prieto A."/>
            <person name="Armbrust E.V."/>
            <person name="Aves S.J."/>
            <person name="Beiko R.G."/>
            <person name="Coutinho P."/>
            <person name="Dacks J.B."/>
            <person name="Durnford D.G."/>
            <person name="Fast N.M."/>
            <person name="Green B.R."/>
            <person name="Grisdale C.J."/>
            <person name="Hempel F."/>
            <person name="Henrissat B."/>
            <person name="Hoppner M.P."/>
            <person name="Ishida K."/>
            <person name="Kim E."/>
            <person name="Koreny L."/>
            <person name="Kroth P.G."/>
            <person name="Liu Y."/>
            <person name="Malik S.B."/>
            <person name="Maier U.G."/>
            <person name="McRose D."/>
            <person name="Mock T."/>
            <person name="Neilson J.A."/>
            <person name="Onodera N.T."/>
            <person name="Poole A.M."/>
            <person name="Pritham E.J."/>
            <person name="Richards T.A."/>
            <person name="Rocap G."/>
            <person name="Roy S.W."/>
            <person name="Sarai C."/>
            <person name="Schaack S."/>
            <person name="Shirato S."/>
            <person name="Slamovits C.H."/>
            <person name="Spencer D.F."/>
            <person name="Suzuki S."/>
            <person name="Worden A.Z."/>
            <person name="Zauner S."/>
            <person name="Barry K."/>
            <person name="Bell C."/>
            <person name="Bharti A.K."/>
            <person name="Crow J.A."/>
            <person name="Grimwood J."/>
            <person name="Kramer R."/>
            <person name="Lindquist E."/>
            <person name="Lucas S."/>
            <person name="Salamov A."/>
            <person name="McFadden G.I."/>
            <person name="Lane C.E."/>
            <person name="Keeling P.J."/>
            <person name="Gray M.W."/>
            <person name="Grigoriev I.V."/>
            <person name="Archibald J.M."/>
        </authorList>
    </citation>
    <scope>NUCLEOTIDE SEQUENCE</scope>
    <source>
        <strain evidence="1 3">CCMP2712</strain>
    </source>
</reference>
<reference evidence="2" key="3">
    <citation type="submission" date="2015-06" db="UniProtKB">
        <authorList>
            <consortium name="EnsemblProtists"/>
        </authorList>
    </citation>
    <scope>IDENTIFICATION</scope>
</reference>
<dbReference type="RefSeq" id="XP_005836880.1">
    <property type="nucleotide sequence ID" value="XM_005836823.1"/>
</dbReference>
<gene>
    <name evidence="1" type="ORF">GUITHDRAFT_161971</name>
</gene>
<dbReference type="KEGG" id="gtt:GUITHDRAFT_161971"/>
<evidence type="ECO:0000313" key="2">
    <source>
        <dbReference type="EnsemblProtists" id="EKX49900"/>
    </source>
</evidence>
<dbReference type="AlphaFoldDB" id="L1JNY3"/>
<keyword evidence="3" id="KW-1185">Reference proteome</keyword>
<organism evidence="1">
    <name type="scientific">Guillardia theta (strain CCMP2712)</name>
    <name type="common">Cryptophyte</name>
    <dbReference type="NCBI Taxonomy" id="905079"/>
    <lineage>
        <taxon>Eukaryota</taxon>
        <taxon>Cryptophyceae</taxon>
        <taxon>Pyrenomonadales</taxon>
        <taxon>Geminigeraceae</taxon>
        <taxon>Guillardia</taxon>
    </lineage>
</organism>